<protein>
    <submittedName>
        <fullName evidence="4">Anaphase-promoting complex subunit cdc27</fullName>
    </submittedName>
</protein>
<evidence type="ECO:0000313" key="5">
    <source>
        <dbReference type="Proteomes" id="UP001479436"/>
    </source>
</evidence>
<dbReference type="InterPro" id="IPR019734">
    <property type="entry name" value="TPR_rpt"/>
</dbReference>
<organism evidence="4 5">
    <name type="scientific">Basidiobolus ranarum</name>
    <dbReference type="NCBI Taxonomy" id="34480"/>
    <lineage>
        <taxon>Eukaryota</taxon>
        <taxon>Fungi</taxon>
        <taxon>Fungi incertae sedis</taxon>
        <taxon>Zoopagomycota</taxon>
        <taxon>Entomophthoromycotina</taxon>
        <taxon>Basidiobolomycetes</taxon>
        <taxon>Basidiobolales</taxon>
        <taxon>Basidiobolaceae</taxon>
        <taxon>Basidiobolus</taxon>
    </lineage>
</organism>
<dbReference type="PROSITE" id="PS50005">
    <property type="entry name" value="TPR"/>
    <property type="match status" value="1"/>
</dbReference>
<dbReference type="Gene3D" id="1.25.40.10">
    <property type="entry name" value="Tetratricopeptide repeat domain"/>
    <property type="match status" value="2"/>
</dbReference>
<dbReference type="SUPFAM" id="SSF48452">
    <property type="entry name" value="TPR-like"/>
    <property type="match status" value="1"/>
</dbReference>
<feature type="repeat" description="TPR" evidence="3">
    <location>
        <begin position="125"/>
        <end position="158"/>
    </location>
</feature>
<evidence type="ECO:0000313" key="4">
    <source>
        <dbReference type="EMBL" id="KAK9727669.1"/>
    </source>
</evidence>
<dbReference type="PANTHER" id="PTHR12558">
    <property type="entry name" value="CELL DIVISION CYCLE 16,23,27"/>
    <property type="match status" value="1"/>
</dbReference>
<comment type="caution">
    <text evidence="4">The sequence shown here is derived from an EMBL/GenBank/DDBJ whole genome shotgun (WGS) entry which is preliminary data.</text>
</comment>
<proteinExistence type="inferred from homology"/>
<sequence length="487" mass="55413">MTISSAAVSQFKSLIWYHLDHDLLETATFFAERLHAYATLDEETQYLLAKCLFRRKQYNSAYHYLRNSSSFSCKFMLARCCIYLEKLEEAEKLLLSLLTEENIQYEEVNLDKIDHRNRHNCPDKSVVYLNLGLVYRKLERQADAEKQFSKCIELNPFHWAAFENICYIKNGTAMNANTYFDLNRASQIANSGNIEKKISNPDIIKLPEQIGTNAREDRVLTKPKIPLTRGVSRNPLQCGSTLAQSNKVLPRVVSAESHVRRPTLQRTIPARARGELSSNIAKKSSSIIKTVPSRVIKSASSVVETELGARRMARVTTITTNPPAPSVKPRQIPKPSKIENITFTNAYRGTSVLHVAPRVKRTRLENENSIDKVDVDKKIKVETTLSFKDDTNKSSNALSSSVLNHQIISKRKGTEIVIDLLRKIGQSLIYLQNYKCAQALETFSSLPTSQFNTGWVLSRVGKAYFELAKYKEVRHSLKTVYFHVNVY</sequence>
<evidence type="ECO:0000256" key="2">
    <source>
        <dbReference type="ARBA" id="ARBA00038210"/>
    </source>
</evidence>
<name>A0ABR2W964_9FUNG</name>
<comment type="similarity">
    <text evidence="2">Belongs to the APC3/CDC27 family.</text>
</comment>
<accession>A0ABR2W964</accession>
<reference evidence="4 5" key="1">
    <citation type="submission" date="2023-04" db="EMBL/GenBank/DDBJ databases">
        <title>Genome of Basidiobolus ranarum AG-B5.</title>
        <authorList>
            <person name="Stajich J.E."/>
            <person name="Carter-House D."/>
            <person name="Gryganskyi A."/>
        </authorList>
    </citation>
    <scope>NUCLEOTIDE SEQUENCE [LARGE SCALE GENOMIC DNA]</scope>
    <source>
        <strain evidence="4 5">AG-B5</strain>
    </source>
</reference>
<dbReference type="Pfam" id="PF12895">
    <property type="entry name" value="ANAPC3"/>
    <property type="match status" value="1"/>
</dbReference>
<evidence type="ECO:0000256" key="3">
    <source>
        <dbReference type="PROSITE-ProRule" id="PRU00339"/>
    </source>
</evidence>
<dbReference type="InterPro" id="IPR011990">
    <property type="entry name" value="TPR-like_helical_dom_sf"/>
</dbReference>
<dbReference type="Proteomes" id="UP001479436">
    <property type="component" value="Unassembled WGS sequence"/>
</dbReference>
<dbReference type="Pfam" id="PF13181">
    <property type="entry name" value="TPR_8"/>
    <property type="match status" value="1"/>
</dbReference>
<keyword evidence="1 3" id="KW-0802">TPR repeat</keyword>
<dbReference type="SMART" id="SM00028">
    <property type="entry name" value="TPR"/>
    <property type="match status" value="2"/>
</dbReference>
<dbReference type="EMBL" id="JASJQH010006914">
    <property type="protein sequence ID" value="KAK9727669.1"/>
    <property type="molecule type" value="Genomic_DNA"/>
</dbReference>
<keyword evidence="5" id="KW-1185">Reference proteome</keyword>
<evidence type="ECO:0000256" key="1">
    <source>
        <dbReference type="ARBA" id="ARBA00022803"/>
    </source>
</evidence>
<dbReference type="PANTHER" id="PTHR12558:SF13">
    <property type="entry name" value="CELL DIVISION CYCLE PROTEIN 27 HOMOLOG"/>
    <property type="match status" value="1"/>
</dbReference>
<gene>
    <name evidence="4" type="primary">CDC27_2</name>
    <name evidence="4" type="ORF">K7432_001652</name>
</gene>